<evidence type="ECO:0000256" key="2">
    <source>
        <dbReference type="SAM" id="Phobius"/>
    </source>
</evidence>
<evidence type="ECO:0000313" key="3">
    <source>
        <dbReference type="EMBL" id="CAE7218271.1"/>
    </source>
</evidence>
<evidence type="ECO:0000256" key="1">
    <source>
        <dbReference type="SAM" id="MobiDB-lite"/>
    </source>
</evidence>
<feature type="region of interest" description="Disordered" evidence="1">
    <location>
        <begin position="1"/>
        <end position="66"/>
    </location>
</feature>
<feature type="compositionally biased region" description="Polar residues" evidence="1">
    <location>
        <begin position="28"/>
        <end position="43"/>
    </location>
</feature>
<dbReference type="Proteomes" id="UP000472372">
    <property type="component" value="Chromosome 12"/>
</dbReference>
<keyword evidence="2" id="KW-0472">Membrane</keyword>
<accession>A0A6S6WKU9</accession>
<dbReference type="EMBL" id="HG992988">
    <property type="protein sequence ID" value="CAE7218271.1"/>
    <property type="molecule type" value="Genomic_DNA"/>
</dbReference>
<protein>
    <submittedName>
        <fullName evidence="3">Uncharacterized protein</fullName>
    </submittedName>
</protein>
<feature type="compositionally biased region" description="Low complexity" evidence="1">
    <location>
        <begin position="12"/>
        <end position="27"/>
    </location>
</feature>
<keyword evidence="2" id="KW-0812">Transmembrane</keyword>
<evidence type="ECO:0000313" key="4">
    <source>
        <dbReference type="Proteomes" id="UP000472372"/>
    </source>
</evidence>
<dbReference type="AlphaFoldDB" id="A0A6S6WKU9"/>
<feature type="transmembrane region" description="Helical" evidence="2">
    <location>
        <begin position="699"/>
        <end position="721"/>
    </location>
</feature>
<sequence>MMSIMELEALGSSPSRRVSSRAVTPPSLDSSASSLVTTPVQKNSTPSAYSSSSEGESQRRILGESDGSFQPRDGLPSFIQKCCKAVGLSAVFNLLAKPCGWEITEREKVVMKQDQFKAALRCVVHLIPVSAALALLTLNCSNHYIGGELSGTPGQDTQKLAALQFAAKLHELFMLASLGAIALTYIRKELVFGDGVPFGTVLSATQFKDLTFLWSPELWGTIYYKWAERRTKWTIVSLLVSCSIAGLTVGPSTSILMRPRLDEWPAGGTTFWINSTESTLNPTLIEESTALSHCKVDNADQACPASGWRVINEEYLPYWRSLTGMGALPQVLSLPGRSSLRQFRVRARNVREATSSLLWGNAFTLATVSSSAVADALVDLERLWINAAVNADIGNFRYRRDASFMTEALQPVVLVRCFATEYKPNDSVSLQFPILGNITLSGGPGSASRLGSFAIVQNWLRINDTNTTSEIQDVLATSDRPSVHWIDDIELLKATQSSLLAVATIPQSNAGPEAYYACSIDSRYANVTMKASRSVITHVSSEPTGYDNVGTFNNTYTPIQLSAKWAAYLNPVIRDSDATDATVFSTLSSTAGLWTTNPATEPVWYPIIVENILATLISNGIGRVNFGKTLVGTLVGLDNPSNPWSLGKWIHEILPKDGKLVYGGHAFNISKADAEDATRFALKVNILGYAYSPEGATQIAAMVALSFYVLLVICHISYSVVTGYYSSSWGSPSELTALAMNSDPTSRLKNTGGGIETIDVFKEPVWVRLKDGRAQMVFRDTCNATTELALGKAYA</sequence>
<gene>
    <name evidence="3" type="ORF">PTTW11_11017</name>
</gene>
<proteinExistence type="predicted"/>
<name>A0A6S6WKU9_9PLEO</name>
<reference evidence="3" key="1">
    <citation type="submission" date="2021-02" db="EMBL/GenBank/DDBJ databases">
        <authorList>
            <person name="Syme A R."/>
            <person name="Syme A R."/>
            <person name="Moolhuijzen P."/>
        </authorList>
    </citation>
    <scope>NUCLEOTIDE SEQUENCE</scope>
    <source>
        <strain evidence="3">W1-1</strain>
    </source>
</reference>
<organism evidence="3 4">
    <name type="scientific">Pyrenophora teres f. teres</name>
    <dbReference type="NCBI Taxonomy" id="97479"/>
    <lineage>
        <taxon>Eukaryota</taxon>
        <taxon>Fungi</taxon>
        <taxon>Dikarya</taxon>
        <taxon>Ascomycota</taxon>
        <taxon>Pezizomycotina</taxon>
        <taxon>Dothideomycetes</taxon>
        <taxon>Pleosporomycetidae</taxon>
        <taxon>Pleosporales</taxon>
        <taxon>Pleosporineae</taxon>
        <taxon>Pleosporaceae</taxon>
        <taxon>Pyrenophora</taxon>
    </lineage>
</organism>
<keyword evidence="2" id="KW-1133">Transmembrane helix</keyword>
<feature type="compositionally biased region" description="Low complexity" evidence="1">
    <location>
        <begin position="44"/>
        <end position="55"/>
    </location>
</feature>